<evidence type="ECO:0000256" key="7">
    <source>
        <dbReference type="ARBA" id="ARBA00023315"/>
    </source>
</evidence>
<proteinExistence type="predicted"/>
<dbReference type="InterPro" id="IPR001227">
    <property type="entry name" value="Ac_transferase_dom_sf"/>
</dbReference>
<comment type="caution">
    <text evidence="10">The sequence shown here is derived from an EMBL/GenBank/DDBJ whole genome shotgun (WGS) entry which is preliminary data.</text>
</comment>
<keyword evidence="3" id="KW-0597">Phosphoprotein</keyword>
<evidence type="ECO:0000259" key="8">
    <source>
        <dbReference type="PROSITE" id="PS50075"/>
    </source>
</evidence>
<protein>
    <submittedName>
        <fullName evidence="10">Acyltransferase domain-containing protein</fullName>
    </submittedName>
</protein>
<dbReference type="InterPro" id="IPR009081">
    <property type="entry name" value="PP-bd_ACP"/>
</dbReference>
<evidence type="ECO:0000256" key="2">
    <source>
        <dbReference type="ARBA" id="ARBA00022450"/>
    </source>
</evidence>
<evidence type="ECO:0000313" key="11">
    <source>
        <dbReference type="Proteomes" id="UP000664109"/>
    </source>
</evidence>
<dbReference type="InterPro" id="IPR020806">
    <property type="entry name" value="PKS_PP-bd"/>
</dbReference>
<dbReference type="Pfam" id="PF00698">
    <property type="entry name" value="Acyl_transf_1"/>
    <property type="match status" value="1"/>
</dbReference>
<evidence type="ECO:0000313" key="10">
    <source>
        <dbReference type="EMBL" id="MBM9618706.1"/>
    </source>
</evidence>
<dbReference type="Gene3D" id="3.40.366.10">
    <property type="entry name" value="Malonyl-Coenzyme A Acyl Carrier Protein, domain 2"/>
    <property type="match status" value="1"/>
</dbReference>
<dbReference type="InterPro" id="IPR006162">
    <property type="entry name" value="Ppantetheine_attach_site"/>
</dbReference>
<dbReference type="PANTHER" id="PTHR43775:SF51">
    <property type="entry name" value="INACTIVE PHENOLPHTHIOCEROL SYNTHESIS POLYKETIDE SYNTHASE TYPE I PKS1-RELATED"/>
    <property type="match status" value="1"/>
</dbReference>
<dbReference type="InterPro" id="IPR016039">
    <property type="entry name" value="Thiolase-like"/>
</dbReference>
<keyword evidence="7 10" id="KW-0012">Acyltransferase</keyword>
<evidence type="ECO:0000259" key="9">
    <source>
        <dbReference type="PROSITE" id="PS52004"/>
    </source>
</evidence>
<dbReference type="CDD" id="cd00833">
    <property type="entry name" value="PKS"/>
    <property type="match status" value="1"/>
</dbReference>
<sequence length="1047" mass="110255">MGTPSDNSASTTDSARLVEALRASLMENERLKQENQRMAAVAREPIAIVGMACRLPGGVAGPDDLWRLVDEGRDAVTGFPEDRGWDLERLFDPDPERTNTSYVGEGGFLHEAGEFDAGFFGISPREALAMDPQQRLLLESSWEAFEGAGIDPTSLQGSRVGVYSGVMYHDYAPDLEFSPKGLEGFLGTGNSGSVASGRVSYTLGLEGPAITVDTACSSSLVALHLAVQALRNGEIDMALAGGAAVMGTPGVFVEFSRQRGLSTDGRCKAFAEAADGTGWAEGVGVLLVERLSDAERLGHRVLAVVRGTAVNQDGASNGLTAPNGPSQQRVIRAALANAGLTPADVDTVEGHGTGTTLGDPIEAQALLATYGKGREAEQPLWLGSLKSNIGHAQSAAGVAGIIKMVQAIRNGVLPKTLHVDQPSTKVDWTAGAVELLTEARDWPALGRPRRAAVSSFGVSGTNAHVIIEQAPAADEAPADEAMPPAHGVVPWILSAKGNAALRAQAERLLTDAGQQAPGDVGHALAFGRARLDRRAVVVGRDTEELAGGLKALASGEPAAQVVTGTADVDGRTVFVFPGQGHQWAGMGARLHETSPVFAEAIDAVSAAFRSYVDWDLVDVLRGAEGAPGFDRVDVVQPASFAVMVALARLWQHHGVVPDAVVGHSQGEIAAAHIAGVLTLDDAARIVTLRSQAIGAHLAGHGGMMSLPLPLATAEEHLAAFDGRIEIAAVNGPNSTVVAGDPTALDELHTRLTGDGVRARRIPVDYASHTSHVAAIRDELAGLLEGIAPRTAEIPLHSTLLGERIDGSTMNAGYWYDNLRHQVRFADTVEHLARTGHRVFIEVSAHPVLTMPVGELAESGAGSPGVITGSLRRDDGGPDRFAASLAAVHVRGVEVDWSPFFEGASGHRAELPTYPFQHRHYWLKTSRNPGVEGPADDFETLHEENDMTSQESFAERFAALPEEERLGALLGLVRAETATSLGYASADEVDDDEAFFDVGFNSLTAVELRNRLAEELGVELPVMLLFDHPTPGMLAEYLLGKAAVPADA</sequence>
<name>A0ABS2UMD8_9ACTN</name>
<evidence type="ECO:0000256" key="4">
    <source>
        <dbReference type="ARBA" id="ARBA00022679"/>
    </source>
</evidence>
<evidence type="ECO:0000256" key="3">
    <source>
        <dbReference type="ARBA" id="ARBA00022553"/>
    </source>
</evidence>
<keyword evidence="5" id="KW-0045">Antibiotic biosynthesis</keyword>
<dbReference type="SMART" id="SM00825">
    <property type="entry name" value="PKS_KS"/>
    <property type="match status" value="1"/>
</dbReference>
<dbReference type="SMART" id="SM00827">
    <property type="entry name" value="PKS_AT"/>
    <property type="match status" value="1"/>
</dbReference>
<dbReference type="InterPro" id="IPR014043">
    <property type="entry name" value="Acyl_transferase_dom"/>
</dbReference>
<keyword evidence="2" id="KW-0596">Phosphopantetheine</keyword>
<dbReference type="InterPro" id="IPR018201">
    <property type="entry name" value="Ketoacyl_synth_AS"/>
</dbReference>
<dbReference type="InterPro" id="IPR020841">
    <property type="entry name" value="PKS_Beta-ketoAc_synthase_dom"/>
</dbReference>
<accession>A0ABS2UMD8</accession>
<comment type="cofactor">
    <cofactor evidence="1">
        <name>pantetheine 4'-phosphate</name>
        <dbReference type="ChEBI" id="CHEBI:47942"/>
    </cofactor>
</comment>
<dbReference type="Gene3D" id="3.40.47.10">
    <property type="match status" value="1"/>
</dbReference>
<organism evidence="10 11">
    <name type="scientific">Streptomyces zhihengii</name>
    <dbReference type="NCBI Taxonomy" id="1818004"/>
    <lineage>
        <taxon>Bacteria</taxon>
        <taxon>Bacillati</taxon>
        <taxon>Actinomycetota</taxon>
        <taxon>Actinomycetes</taxon>
        <taxon>Kitasatosporales</taxon>
        <taxon>Streptomycetaceae</taxon>
        <taxon>Streptomyces</taxon>
    </lineage>
</organism>
<dbReference type="SUPFAM" id="SSF55048">
    <property type="entry name" value="Probable ACP-binding domain of malonyl-CoA ACP transacylase"/>
    <property type="match status" value="1"/>
</dbReference>
<dbReference type="InterPro" id="IPR015083">
    <property type="entry name" value="NorB/c/GfsB-D-like_docking"/>
</dbReference>
<dbReference type="PROSITE" id="PS50075">
    <property type="entry name" value="CARRIER"/>
    <property type="match status" value="1"/>
</dbReference>
<dbReference type="Pfam" id="PF16197">
    <property type="entry name" value="KAsynt_C_assoc"/>
    <property type="match status" value="1"/>
</dbReference>
<keyword evidence="6" id="KW-0511">Multifunctional enzyme</keyword>
<dbReference type="SMART" id="SM00823">
    <property type="entry name" value="PKS_PP"/>
    <property type="match status" value="1"/>
</dbReference>
<dbReference type="InterPro" id="IPR014031">
    <property type="entry name" value="Ketoacyl_synth_C"/>
</dbReference>
<evidence type="ECO:0000256" key="1">
    <source>
        <dbReference type="ARBA" id="ARBA00001957"/>
    </source>
</evidence>
<dbReference type="GO" id="GO:0016746">
    <property type="term" value="F:acyltransferase activity"/>
    <property type="evidence" value="ECO:0007669"/>
    <property type="project" value="UniProtKB-KW"/>
</dbReference>
<dbReference type="EMBL" id="JAFEJA010000001">
    <property type="protein sequence ID" value="MBM9618706.1"/>
    <property type="molecule type" value="Genomic_DNA"/>
</dbReference>
<keyword evidence="4" id="KW-0808">Transferase</keyword>
<dbReference type="SUPFAM" id="SSF52151">
    <property type="entry name" value="FabD/lysophospholipase-like"/>
    <property type="match status" value="1"/>
</dbReference>
<dbReference type="Gene3D" id="1.10.1200.10">
    <property type="entry name" value="ACP-like"/>
    <property type="match status" value="1"/>
</dbReference>
<dbReference type="Proteomes" id="UP000664109">
    <property type="component" value="Unassembled WGS sequence"/>
</dbReference>
<gene>
    <name evidence="10" type="ORF">JE024_08065</name>
</gene>
<dbReference type="SUPFAM" id="SSF53901">
    <property type="entry name" value="Thiolase-like"/>
    <property type="match status" value="1"/>
</dbReference>
<feature type="domain" description="Ketosynthase family 3 (KS3)" evidence="9">
    <location>
        <begin position="43"/>
        <end position="469"/>
    </location>
</feature>
<evidence type="ECO:0000256" key="5">
    <source>
        <dbReference type="ARBA" id="ARBA00023194"/>
    </source>
</evidence>
<dbReference type="InterPro" id="IPR014030">
    <property type="entry name" value="Ketoacyl_synth_N"/>
</dbReference>
<dbReference type="PROSITE" id="PS52004">
    <property type="entry name" value="KS3_2"/>
    <property type="match status" value="1"/>
</dbReference>
<dbReference type="PROSITE" id="PS00012">
    <property type="entry name" value="PHOSPHOPANTETHEINE"/>
    <property type="match status" value="1"/>
</dbReference>
<dbReference type="Pfam" id="PF08990">
    <property type="entry name" value="Docking"/>
    <property type="match status" value="1"/>
</dbReference>
<dbReference type="SMART" id="SM01294">
    <property type="entry name" value="PKS_PP_betabranch"/>
    <property type="match status" value="1"/>
</dbReference>
<evidence type="ECO:0000256" key="6">
    <source>
        <dbReference type="ARBA" id="ARBA00023268"/>
    </source>
</evidence>
<reference evidence="10 11" key="1">
    <citation type="journal article" date="2016" name="Arch. Microbiol.">
        <title>Streptomyces zhihengii sp. nov., isolated from rhizospheric soil of Psammosilene tunicoides.</title>
        <authorList>
            <person name="Huang M.J."/>
            <person name="Fei J.J."/>
            <person name="Salam N."/>
            <person name="Kim C.J."/>
            <person name="Hozzein W.N."/>
            <person name="Xiao M."/>
            <person name="Huang H.Q."/>
            <person name="Li W.J."/>
        </authorList>
    </citation>
    <scope>NUCLEOTIDE SEQUENCE [LARGE SCALE GENOMIC DNA]</scope>
    <source>
        <strain evidence="10 11">YIM T102</strain>
    </source>
</reference>
<dbReference type="InterPro" id="IPR036736">
    <property type="entry name" value="ACP-like_sf"/>
</dbReference>
<keyword evidence="11" id="KW-1185">Reference proteome</keyword>
<dbReference type="Gene3D" id="3.30.70.3290">
    <property type="match status" value="1"/>
</dbReference>
<dbReference type="Pfam" id="PF00550">
    <property type="entry name" value="PP-binding"/>
    <property type="match status" value="1"/>
</dbReference>
<feature type="domain" description="Carrier" evidence="8">
    <location>
        <begin position="963"/>
        <end position="1041"/>
    </location>
</feature>
<dbReference type="InterPro" id="IPR050091">
    <property type="entry name" value="PKS_NRPS_Biosynth_Enz"/>
</dbReference>
<dbReference type="SUPFAM" id="SSF47336">
    <property type="entry name" value="ACP-like"/>
    <property type="match status" value="1"/>
</dbReference>
<dbReference type="Pfam" id="PF00109">
    <property type="entry name" value="ketoacyl-synt"/>
    <property type="match status" value="1"/>
</dbReference>
<dbReference type="InterPro" id="IPR016036">
    <property type="entry name" value="Malonyl_transacylase_ACP-bd"/>
</dbReference>
<dbReference type="PANTHER" id="PTHR43775">
    <property type="entry name" value="FATTY ACID SYNTHASE"/>
    <property type="match status" value="1"/>
</dbReference>
<dbReference type="Pfam" id="PF02801">
    <property type="entry name" value="Ketoacyl-synt_C"/>
    <property type="match status" value="1"/>
</dbReference>
<dbReference type="InterPro" id="IPR016035">
    <property type="entry name" value="Acyl_Trfase/lysoPLipase"/>
</dbReference>
<dbReference type="InterPro" id="IPR032821">
    <property type="entry name" value="PKS_assoc"/>
</dbReference>
<dbReference type="PROSITE" id="PS00606">
    <property type="entry name" value="KS3_1"/>
    <property type="match status" value="1"/>
</dbReference>